<dbReference type="Proteomes" id="UP000828390">
    <property type="component" value="Unassembled WGS sequence"/>
</dbReference>
<gene>
    <name evidence="1" type="ORF">DPMN_000319</name>
</gene>
<name>A0A9D4MHX5_DREPO</name>
<protein>
    <submittedName>
        <fullName evidence="1">Uncharacterized protein</fullName>
    </submittedName>
</protein>
<accession>A0A9D4MHX5</accession>
<dbReference type="EMBL" id="JAIWYP010000001">
    <property type="protein sequence ID" value="KAH3876475.1"/>
    <property type="molecule type" value="Genomic_DNA"/>
</dbReference>
<sequence length="65" mass="7549">MMMEVPQIFFCQRESFEKGKTKPCIQIGMKNYVRKVTAADHLIIPPLSEAVIDVFIERKESDDVF</sequence>
<organism evidence="1 2">
    <name type="scientific">Dreissena polymorpha</name>
    <name type="common">Zebra mussel</name>
    <name type="synonym">Mytilus polymorpha</name>
    <dbReference type="NCBI Taxonomy" id="45954"/>
    <lineage>
        <taxon>Eukaryota</taxon>
        <taxon>Metazoa</taxon>
        <taxon>Spiralia</taxon>
        <taxon>Lophotrochozoa</taxon>
        <taxon>Mollusca</taxon>
        <taxon>Bivalvia</taxon>
        <taxon>Autobranchia</taxon>
        <taxon>Heteroconchia</taxon>
        <taxon>Euheterodonta</taxon>
        <taxon>Imparidentia</taxon>
        <taxon>Neoheterodontei</taxon>
        <taxon>Myida</taxon>
        <taxon>Dreissenoidea</taxon>
        <taxon>Dreissenidae</taxon>
        <taxon>Dreissena</taxon>
    </lineage>
</organism>
<comment type="caution">
    <text evidence="1">The sequence shown here is derived from an EMBL/GenBank/DDBJ whole genome shotgun (WGS) entry which is preliminary data.</text>
</comment>
<reference evidence="1" key="2">
    <citation type="submission" date="2020-11" db="EMBL/GenBank/DDBJ databases">
        <authorList>
            <person name="McCartney M.A."/>
            <person name="Auch B."/>
            <person name="Kono T."/>
            <person name="Mallez S."/>
            <person name="Becker A."/>
            <person name="Gohl D.M."/>
            <person name="Silverstein K.A.T."/>
            <person name="Koren S."/>
            <person name="Bechman K.B."/>
            <person name="Herman A."/>
            <person name="Abrahante J.E."/>
            <person name="Garbe J."/>
        </authorList>
    </citation>
    <scope>NUCLEOTIDE SEQUENCE</scope>
    <source>
        <strain evidence="1">Duluth1</strain>
        <tissue evidence="1">Whole animal</tissue>
    </source>
</reference>
<evidence type="ECO:0000313" key="2">
    <source>
        <dbReference type="Proteomes" id="UP000828390"/>
    </source>
</evidence>
<evidence type="ECO:0000313" key="1">
    <source>
        <dbReference type="EMBL" id="KAH3876475.1"/>
    </source>
</evidence>
<proteinExistence type="predicted"/>
<dbReference type="AlphaFoldDB" id="A0A9D4MHX5"/>
<keyword evidence="2" id="KW-1185">Reference proteome</keyword>
<reference evidence="1" key="1">
    <citation type="journal article" date="2019" name="bioRxiv">
        <title>The Genome of the Zebra Mussel, Dreissena polymorpha: A Resource for Invasive Species Research.</title>
        <authorList>
            <person name="McCartney M.A."/>
            <person name="Auch B."/>
            <person name="Kono T."/>
            <person name="Mallez S."/>
            <person name="Zhang Y."/>
            <person name="Obille A."/>
            <person name="Becker A."/>
            <person name="Abrahante J.E."/>
            <person name="Garbe J."/>
            <person name="Badalamenti J.P."/>
            <person name="Herman A."/>
            <person name="Mangelson H."/>
            <person name="Liachko I."/>
            <person name="Sullivan S."/>
            <person name="Sone E.D."/>
            <person name="Koren S."/>
            <person name="Silverstein K.A.T."/>
            <person name="Beckman K.B."/>
            <person name="Gohl D.M."/>
        </authorList>
    </citation>
    <scope>NUCLEOTIDE SEQUENCE</scope>
    <source>
        <strain evidence="1">Duluth1</strain>
        <tissue evidence="1">Whole animal</tissue>
    </source>
</reference>